<accession>A0AAN6RZJ3</accession>
<sequence length="249" mass="28124">MDPASSTLDDDMLSALSAKDDWSCLAICQGLNLPSDCYSSARPWHLSSETVKNSINGPIGDKFITDLVDIIRGPLPPKRYIIKIITLLICYRARERTKCFFPIENRNYLLQFDSILHRRIDNVQLIGEVLERVVYSTIRAANRHYPEIIDTPGLLPTQLDTCMMDSPLSAPLDLYCCIRSLFLYEHEPLMRVVQDIVKAPPILRQIDSPISQPDGISLEPDLHDDDLTESDYGTNSEGSGFLRIEKDAL</sequence>
<evidence type="ECO:0000313" key="3">
    <source>
        <dbReference type="Proteomes" id="UP001303473"/>
    </source>
</evidence>
<name>A0AAN6RZJ3_9PEZI</name>
<protein>
    <submittedName>
        <fullName evidence="2">Uncharacterized protein</fullName>
    </submittedName>
</protein>
<dbReference type="AlphaFoldDB" id="A0AAN6RZJ3"/>
<dbReference type="EMBL" id="MU853948">
    <property type="protein sequence ID" value="KAK3934985.1"/>
    <property type="molecule type" value="Genomic_DNA"/>
</dbReference>
<proteinExistence type="predicted"/>
<keyword evidence="3" id="KW-1185">Reference proteome</keyword>
<evidence type="ECO:0000313" key="2">
    <source>
        <dbReference type="EMBL" id="KAK3934985.1"/>
    </source>
</evidence>
<dbReference type="Proteomes" id="UP001303473">
    <property type="component" value="Unassembled WGS sequence"/>
</dbReference>
<feature type="region of interest" description="Disordered" evidence="1">
    <location>
        <begin position="210"/>
        <end position="239"/>
    </location>
</feature>
<evidence type="ECO:0000256" key="1">
    <source>
        <dbReference type="SAM" id="MobiDB-lite"/>
    </source>
</evidence>
<reference evidence="3" key="1">
    <citation type="journal article" date="2023" name="Mol. Phylogenet. Evol.">
        <title>Genome-scale phylogeny and comparative genomics of the fungal order Sordariales.</title>
        <authorList>
            <person name="Hensen N."/>
            <person name="Bonometti L."/>
            <person name="Westerberg I."/>
            <person name="Brannstrom I.O."/>
            <person name="Guillou S."/>
            <person name="Cros-Aarteil S."/>
            <person name="Calhoun S."/>
            <person name="Haridas S."/>
            <person name="Kuo A."/>
            <person name="Mondo S."/>
            <person name="Pangilinan J."/>
            <person name="Riley R."/>
            <person name="LaButti K."/>
            <person name="Andreopoulos B."/>
            <person name="Lipzen A."/>
            <person name="Chen C."/>
            <person name="Yan M."/>
            <person name="Daum C."/>
            <person name="Ng V."/>
            <person name="Clum A."/>
            <person name="Steindorff A."/>
            <person name="Ohm R.A."/>
            <person name="Martin F."/>
            <person name="Silar P."/>
            <person name="Natvig D.O."/>
            <person name="Lalanne C."/>
            <person name="Gautier V."/>
            <person name="Ament-Velasquez S.L."/>
            <person name="Kruys A."/>
            <person name="Hutchinson M.I."/>
            <person name="Powell A.J."/>
            <person name="Barry K."/>
            <person name="Miller A.N."/>
            <person name="Grigoriev I.V."/>
            <person name="Debuchy R."/>
            <person name="Gladieux P."/>
            <person name="Hiltunen Thoren M."/>
            <person name="Johannesson H."/>
        </authorList>
    </citation>
    <scope>NUCLEOTIDE SEQUENCE [LARGE SCALE GENOMIC DNA]</scope>
    <source>
        <strain evidence="3">CBS 340.73</strain>
    </source>
</reference>
<gene>
    <name evidence="2" type="ORF">QBC46DRAFT_413442</name>
</gene>
<organism evidence="2 3">
    <name type="scientific">Diplogelasinospora grovesii</name>
    <dbReference type="NCBI Taxonomy" id="303347"/>
    <lineage>
        <taxon>Eukaryota</taxon>
        <taxon>Fungi</taxon>
        <taxon>Dikarya</taxon>
        <taxon>Ascomycota</taxon>
        <taxon>Pezizomycotina</taxon>
        <taxon>Sordariomycetes</taxon>
        <taxon>Sordariomycetidae</taxon>
        <taxon>Sordariales</taxon>
        <taxon>Diplogelasinosporaceae</taxon>
        <taxon>Diplogelasinospora</taxon>
    </lineage>
</organism>
<comment type="caution">
    <text evidence="2">The sequence shown here is derived from an EMBL/GenBank/DDBJ whole genome shotgun (WGS) entry which is preliminary data.</text>
</comment>